<evidence type="ECO:0000313" key="4">
    <source>
        <dbReference type="Proteomes" id="UP000190626"/>
    </source>
</evidence>
<evidence type="ECO:0000256" key="1">
    <source>
        <dbReference type="SAM" id="MobiDB-lite"/>
    </source>
</evidence>
<sequence>MDVQVATVPTANKAVAAQNKTAATPNGKTAATGTGSTSTDTFNQVLGGQVAAQDSPSEDVNASDPAVSLDMLLQMLQSLVMPLQGAVPQPKQGTEEQPLPEMLLEAMNSNPALAQQLLQDPKVSKWFADAKQLLQTLGDNTTGGALSLPNALNLQTADSLNLDAQNTLLTLASFTKQQPENPIVKFLNQDLQNTIQPLLPELMTSLSGPTSNAKSVKTTTDAAAGLIDGNKDEVVPIDRSNHHKRASNLPVTPKMVEDAFTLVQAPKSKLEQLAVKNVLLASTIAANTDSKEALIDLVDLPIESDVSSNTIVTIADLQKAQIANTAVAKAPVTINAANFAEEMTDHVLKNMKITVAGGFSEAKLSLFPKNLGQVDVRISMHDGQLIAQFAADSLAGKQMLESQLPSLRQALLIQGLQVEKLEVTQNQNMQSSMFQDQRQQQAFGQSQQQNKNRSGNFQEDLLDFNQEIESVAQARTAVNGNSFDVIA</sequence>
<dbReference type="STRING" id="1469647.BC351_01450"/>
<evidence type="ECO:0000313" key="3">
    <source>
        <dbReference type="EMBL" id="OPH61935.1"/>
    </source>
</evidence>
<keyword evidence="4" id="KW-1185">Reference proteome</keyword>
<name>A0A1V4HTN4_9BACL</name>
<feature type="domain" description="Flagellar hook-length control protein-like C-terminal" evidence="2">
    <location>
        <begin position="355"/>
        <end position="430"/>
    </location>
</feature>
<feature type="compositionally biased region" description="Low complexity" evidence="1">
    <location>
        <begin position="430"/>
        <end position="449"/>
    </location>
</feature>
<reference evidence="4" key="1">
    <citation type="submission" date="2016-07" db="EMBL/GenBank/DDBJ databases">
        <authorList>
            <person name="Florea S."/>
            <person name="Webb J.S."/>
            <person name="Jaromczyk J."/>
            <person name="Schardl C.L."/>
        </authorList>
    </citation>
    <scope>NUCLEOTIDE SEQUENCE [LARGE SCALE GENOMIC DNA]</scope>
    <source>
        <strain evidence="4">CY1</strain>
    </source>
</reference>
<dbReference type="OrthoDB" id="2380967at2"/>
<dbReference type="Proteomes" id="UP000190626">
    <property type="component" value="Unassembled WGS sequence"/>
</dbReference>
<dbReference type="InterPro" id="IPR021136">
    <property type="entry name" value="Flagellar_hook_control-like_C"/>
</dbReference>
<feature type="compositionally biased region" description="Low complexity" evidence="1">
    <location>
        <begin position="29"/>
        <end position="39"/>
    </location>
</feature>
<dbReference type="Gene3D" id="3.30.750.140">
    <property type="match status" value="1"/>
</dbReference>
<dbReference type="RefSeq" id="WP_079408935.1">
    <property type="nucleotide sequence ID" value="NZ_MBTG01000001.1"/>
</dbReference>
<feature type="region of interest" description="Disordered" evidence="1">
    <location>
        <begin position="429"/>
        <end position="453"/>
    </location>
</feature>
<gene>
    <name evidence="3" type="ORF">BC351_01450</name>
</gene>
<dbReference type="InterPro" id="IPR038610">
    <property type="entry name" value="FliK-like_C_sf"/>
</dbReference>
<comment type="caution">
    <text evidence="3">The sequence shown here is derived from an EMBL/GenBank/DDBJ whole genome shotgun (WGS) entry which is preliminary data.</text>
</comment>
<dbReference type="AlphaFoldDB" id="A0A1V4HTN4"/>
<dbReference type="CDD" id="cd17470">
    <property type="entry name" value="T3SS_Flik_C"/>
    <property type="match status" value="1"/>
</dbReference>
<organism evidence="3 4">
    <name type="scientific">Paenibacillus ferrarius</name>
    <dbReference type="NCBI Taxonomy" id="1469647"/>
    <lineage>
        <taxon>Bacteria</taxon>
        <taxon>Bacillati</taxon>
        <taxon>Bacillota</taxon>
        <taxon>Bacilli</taxon>
        <taxon>Bacillales</taxon>
        <taxon>Paenibacillaceae</taxon>
        <taxon>Paenibacillus</taxon>
    </lineage>
</organism>
<dbReference type="Pfam" id="PF02120">
    <property type="entry name" value="Flg_hook"/>
    <property type="match status" value="1"/>
</dbReference>
<proteinExistence type="predicted"/>
<accession>A0A1V4HTN4</accession>
<protein>
    <recommendedName>
        <fullName evidence="2">Flagellar hook-length control protein-like C-terminal domain-containing protein</fullName>
    </recommendedName>
</protein>
<dbReference type="EMBL" id="MBTG01000001">
    <property type="protein sequence ID" value="OPH61935.1"/>
    <property type="molecule type" value="Genomic_DNA"/>
</dbReference>
<feature type="region of interest" description="Disordered" evidence="1">
    <location>
        <begin position="19"/>
        <end position="42"/>
    </location>
</feature>
<evidence type="ECO:0000259" key="2">
    <source>
        <dbReference type="Pfam" id="PF02120"/>
    </source>
</evidence>